<reference evidence="3" key="1">
    <citation type="journal article" date="2017" name="Nat. Ecol. Evol.">
        <title>Genome expansion and lineage-specific genetic innovations in the forest pathogenic fungi Armillaria.</title>
        <authorList>
            <person name="Sipos G."/>
            <person name="Prasanna A.N."/>
            <person name="Walter M.C."/>
            <person name="O'Connor E."/>
            <person name="Balint B."/>
            <person name="Krizsan K."/>
            <person name="Kiss B."/>
            <person name="Hess J."/>
            <person name="Varga T."/>
            <person name="Slot J."/>
            <person name="Riley R."/>
            <person name="Boka B."/>
            <person name="Rigling D."/>
            <person name="Barry K."/>
            <person name="Lee J."/>
            <person name="Mihaltcheva S."/>
            <person name="LaButti K."/>
            <person name="Lipzen A."/>
            <person name="Waldron R."/>
            <person name="Moloney N.M."/>
            <person name="Sperisen C."/>
            <person name="Kredics L."/>
            <person name="Vagvoelgyi C."/>
            <person name="Patrignani A."/>
            <person name="Fitzpatrick D."/>
            <person name="Nagy I."/>
            <person name="Doyle S."/>
            <person name="Anderson J.B."/>
            <person name="Grigoriev I.V."/>
            <person name="Gueldener U."/>
            <person name="Muensterkoetter M."/>
            <person name="Nagy L.G."/>
        </authorList>
    </citation>
    <scope>NUCLEOTIDE SEQUENCE [LARGE SCALE GENOMIC DNA]</scope>
    <source>
        <strain evidence="3">C18/9</strain>
    </source>
</reference>
<dbReference type="PROSITE" id="PS50013">
    <property type="entry name" value="CHROMO_2"/>
    <property type="match status" value="1"/>
</dbReference>
<dbReference type="OMA" id="WIRRRNI"/>
<feature type="domain" description="Chromo" evidence="1">
    <location>
        <begin position="39"/>
        <end position="100"/>
    </location>
</feature>
<sequence>MHPIINIAHLEKYQPSTPDLGIRPTRNLNRLDFEELPEMEVERIVNERMFKAPGKHQRIKKFRVRFKGLPANEDEWKTLGELKNAPMVLQEWIRRRNIDK</sequence>
<dbReference type="AlphaFoldDB" id="A0A284QX34"/>
<evidence type="ECO:0000313" key="3">
    <source>
        <dbReference type="Proteomes" id="UP000219338"/>
    </source>
</evidence>
<organism evidence="2 3">
    <name type="scientific">Armillaria ostoyae</name>
    <name type="common">Armillaria root rot fungus</name>
    <dbReference type="NCBI Taxonomy" id="47428"/>
    <lineage>
        <taxon>Eukaryota</taxon>
        <taxon>Fungi</taxon>
        <taxon>Dikarya</taxon>
        <taxon>Basidiomycota</taxon>
        <taxon>Agaricomycotina</taxon>
        <taxon>Agaricomycetes</taxon>
        <taxon>Agaricomycetidae</taxon>
        <taxon>Agaricales</taxon>
        <taxon>Marasmiineae</taxon>
        <taxon>Physalacriaceae</taxon>
        <taxon>Armillaria</taxon>
    </lineage>
</organism>
<dbReference type="InterPro" id="IPR000953">
    <property type="entry name" value="Chromo/chromo_shadow_dom"/>
</dbReference>
<dbReference type="GO" id="GO:0006338">
    <property type="term" value="P:chromatin remodeling"/>
    <property type="evidence" value="ECO:0007669"/>
    <property type="project" value="UniProtKB-ARBA"/>
</dbReference>
<dbReference type="Pfam" id="PF00385">
    <property type="entry name" value="Chromo"/>
    <property type="match status" value="1"/>
</dbReference>
<dbReference type="SMART" id="SM00298">
    <property type="entry name" value="CHROMO"/>
    <property type="match status" value="1"/>
</dbReference>
<dbReference type="InterPro" id="IPR016197">
    <property type="entry name" value="Chromo-like_dom_sf"/>
</dbReference>
<dbReference type="SUPFAM" id="SSF54160">
    <property type="entry name" value="Chromo domain-like"/>
    <property type="match status" value="1"/>
</dbReference>
<dbReference type="Gene3D" id="2.40.50.40">
    <property type="match status" value="1"/>
</dbReference>
<dbReference type="OrthoDB" id="2447764at2759"/>
<name>A0A284QX34_ARMOS</name>
<dbReference type="EMBL" id="FUEG01000003">
    <property type="protein sequence ID" value="SJL01039.1"/>
    <property type="molecule type" value="Genomic_DNA"/>
</dbReference>
<dbReference type="Proteomes" id="UP000219338">
    <property type="component" value="Unassembled WGS sequence"/>
</dbReference>
<keyword evidence="3" id="KW-1185">Reference proteome</keyword>
<evidence type="ECO:0000259" key="1">
    <source>
        <dbReference type="PROSITE" id="PS50013"/>
    </source>
</evidence>
<dbReference type="STRING" id="47428.A0A284QX34"/>
<proteinExistence type="predicted"/>
<dbReference type="InterPro" id="IPR023780">
    <property type="entry name" value="Chromo_domain"/>
</dbReference>
<protein>
    <recommendedName>
        <fullName evidence="1">Chromo domain-containing protein</fullName>
    </recommendedName>
</protein>
<accession>A0A284QX34</accession>
<evidence type="ECO:0000313" key="2">
    <source>
        <dbReference type="EMBL" id="SJL01039.1"/>
    </source>
</evidence>
<gene>
    <name evidence="2" type="ORF">ARMOST_04355</name>
</gene>